<name>A0A4R6SMF4_LABRH</name>
<reference evidence="2 3" key="1">
    <citation type="submission" date="2019-03" db="EMBL/GenBank/DDBJ databases">
        <title>Genomic Encyclopedia of Type Strains, Phase IV (KMG-IV): sequencing the most valuable type-strain genomes for metagenomic binning, comparative biology and taxonomic classification.</title>
        <authorList>
            <person name="Goeker M."/>
        </authorList>
    </citation>
    <scope>NUCLEOTIDE SEQUENCE [LARGE SCALE GENOMIC DNA]</scope>
    <source>
        <strain evidence="2 3">DSM 45361</strain>
    </source>
</reference>
<dbReference type="Proteomes" id="UP000295444">
    <property type="component" value="Unassembled WGS sequence"/>
</dbReference>
<dbReference type="EMBL" id="SNXZ01000001">
    <property type="protein sequence ID" value="TDQ04740.1"/>
    <property type="molecule type" value="Genomic_DNA"/>
</dbReference>
<dbReference type="Pfam" id="PF09250">
    <property type="entry name" value="Prim-Pol"/>
    <property type="match status" value="1"/>
</dbReference>
<evidence type="ECO:0000313" key="2">
    <source>
        <dbReference type="EMBL" id="TDQ04740.1"/>
    </source>
</evidence>
<evidence type="ECO:0000313" key="3">
    <source>
        <dbReference type="Proteomes" id="UP000295444"/>
    </source>
</evidence>
<feature type="domain" description="DNA primase/polymerase bifunctional N-terminal" evidence="1">
    <location>
        <begin position="44"/>
        <end position="207"/>
    </location>
</feature>
<comment type="caution">
    <text evidence="2">The sequence shown here is derived from an EMBL/GenBank/DDBJ whole genome shotgun (WGS) entry which is preliminary data.</text>
</comment>
<dbReference type="InterPro" id="IPR015330">
    <property type="entry name" value="DNA_primase/pol_bifunc_N"/>
</dbReference>
<evidence type="ECO:0000259" key="1">
    <source>
        <dbReference type="SMART" id="SM00943"/>
    </source>
</evidence>
<accession>A0A4R6SMF4</accession>
<organism evidence="2 3">
    <name type="scientific">Labedaea rhizosphaerae</name>
    <dbReference type="NCBI Taxonomy" id="598644"/>
    <lineage>
        <taxon>Bacteria</taxon>
        <taxon>Bacillati</taxon>
        <taxon>Actinomycetota</taxon>
        <taxon>Actinomycetes</taxon>
        <taxon>Pseudonocardiales</taxon>
        <taxon>Pseudonocardiaceae</taxon>
        <taxon>Labedaea</taxon>
    </lineage>
</organism>
<protein>
    <submittedName>
        <fullName evidence="2">Bifunctional DNA primase/polymerase-like protein</fullName>
    </submittedName>
</protein>
<gene>
    <name evidence="2" type="ORF">EV186_101696</name>
</gene>
<dbReference type="SMART" id="SM00943">
    <property type="entry name" value="Prim-Pol"/>
    <property type="match status" value="1"/>
</dbReference>
<dbReference type="AlphaFoldDB" id="A0A4R6SMF4"/>
<proteinExistence type="predicted"/>
<keyword evidence="3" id="KW-1185">Reference proteome</keyword>
<sequence>MPLSHEYDTATVSEGVKEAVPTMVDSEWSDSWRGAFRVELRAEAIGLAWRGWPVLPGTYPTGSVNPAQARWAGRDGVEADGLMPVHENWQQRIGTDAEQVAAWWTGQPYSLLLATGVVLDAIEVPDELGRQAARALRLLGVPVPIVATPDGKWLFLTTVAGELRADLANNADVTLHGAGSWIPLPPSSFRHGVAHWRVKPEVCGWEFPHADVVQNVLADALAGRVAAERQLVAVD</sequence>